<name>A0A1G5WCU1_9EURY</name>
<dbReference type="CDD" id="cd04186">
    <property type="entry name" value="GT_2_like_c"/>
    <property type="match status" value="1"/>
</dbReference>
<organism evidence="2 3">
    <name type="scientific">Methanobrevibacter millerae</name>
    <dbReference type="NCBI Taxonomy" id="230361"/>
    <lineage>
        <taxon>Archaea</taxon>
        <taxon>Methanobacteriati</taxon>
        <taxon>Methanobacteriota</taxon>
        <taxon>Methanomada group</taxon>
        <taxon>Methanobacteria</taxon>
        <taxon>Methanobacteriales</taxon>
        <taxon>Methanobacteriaceae</taxon>
        <taxon>Methanobrevibacter</taxon>
    </lineage>
</organism>
<dbReference type="Gene3D" id="3.90.550.10">
    <property type="entry name" value="Spore Coat Polysaccharide Biosynthesis Protein SpsA, Chain A"/>
    <property type="match status" value="1"/>
</dbReference>
<dbReference type="PANTHER" id="PTHR43179">
    <property type="entry name" value="RHAMNOSYLTRANSFERASE WBBL"/>
    <property type="match status" value="1"/>
</dbReference>
<dbReference type="AlphaFoldDB" id="A0A1G5WCU1"/>
<keyword evidence="2" id="KW-0808">Transferase</keyword>
<protein>
    <submittedName>
        <fullName evidence="2">Glycosyltransferase, GT2 family</fullName>
    </submittedName>
</protein>
<dbReference type="InterPro" id="IPR001173">
    <property type="entry name" value="Glyco_trans_2-like"/>
</dbReference>
<feature type="domain" description="Glycosyltransferase 2-like" evidence="1">
    <location>
        <begin position="137"/>
        <end position="269"/>
    </location>
</feature>
<dbReference type="Proteomes" id="UP000323439">
    <property type="component" value="Unassembled WGS sequence"/>
</dbReference>
<keyword evidence="3" id="KW-1185">Reference proteome</keyword>
<sequence length="511" mass="59687">MVTFKDFLIKSKFNVKKAKLYEESYDKIMESGLFDKQYYLKAYPHVEKAGMDPLFHYLFYGASEFKSPSPTFNLKKYLQDYPEVTKNNLNPLIHYIDNGHEGFRMDKNPFALRREKIIDTNKLFLSNYEFETEPLVSIIILTRNGINHLKRLFKDFDEKTNYSNYEIIVVDNASGDESVSFLKSLDLPITVIENTENVSFSKGNNDAAKVANGEYLLLLNNDIEPTYGWLNELVGCMLENDNVGSVGAKLIFPYYEDMNNQPKSFTIQHAGVKFREERTPYIYGPYHEHMFSTMIFSSDVNHQKEVISNTAACLLVPKELYLELDGLDEGYFYGYEDIDFAFKLYKNGYKSIFNPFALLFHHESATRVEDVAEKNRLNYQNIMHFYDKWGDFIFKEILTEKLNNENFFTNKKLDFCIVSKNDEFITKLVKDLNNMGFNVKIVPCLKDWDIGDHCDILISNDKNYDVEKLICRLNLIKVLISSDEDSRYDICLEKSDNYADDLLKAIKEKYL</sequence>
<gene>
    <name evidence="2" type="ORF">SAMN02910315_01297</name>
</gene>
<dbReference type="RefSeq" id="WP_149731849.1">
    <property type="nucleotide sequence ID" value="NZ_FMXB01000009.1"/>
</dbReference>
<dbReference type="STRING" id="230361.sm9_2270"/>
<accession>A0A1G5WCU1</accession>
<evidence type="ECO:0000313" key="3">
    <source>
        <dbReference type="Proteomes" id="UP000323439"/>
    </source>
</evidence>
<dbReference type="PANTHER" id="PTHR43179:SF7">
    <property type="entry name" value="RHAMNOSYLTRANSFERASE WBBL"/>
    <property type="match status" value="1"/>
</dbReference>
<dbReference type="Pfam" id="PF00535">
    <property type="entry name" value="Glycos_transf_2"/>
    <property type="match status" value="1"/>
</dbReference>
<proteinExistence type="predicted"/>
<evidence type="ECO:0000313" key="2">
    <source>
        <dbReference type="EMBL" id="SDA55566.1"/>
    </source>
</evidence>
<evidence type="ECO:0000259" key="1">
    <source>
        <dbReference type="Pfam" id="PF00535"/>
    </source>
</evidence>
<dbReference type="GO" id="GO:0016740">
    <property type="term" value="F:transferase activity"/>
    <property type="evidence" value="ECO:0007669"/>
    <property type="project" value="UniProtKB-KW"/>
</dbReference>
<dbReference type="SUPFAM" id="SSF53448">
    <property type="entry name" value="Nucleotide-diphospho-sugar transferases"/>
    <property type="match status" value="1"/>
</dbReference>
<dbReference type="OrthoDB" id="46222at2157"/>
<dbReference type="InterPro" id="IPR029044">
    <property type="entry name" value="Nucleotide-diphossugar_trans"/>
</dbReference>
<reference evidence="2 3" key="1">
    <citation type="submission" date="2016-10" db="EMBL/GenBank/DDBJ databases">
        <authorList>
            <person name="Varghese N."/>
            <person name="Submissions S."/>
        </authorList>
    </citation>
    <scope>NUCLEOTIDE SEQUENCE [LARGE SCALE GENOMIC DNA]</scope>
    <source>
        <strain evidence="2 3">DSM 16643</strain>
    </source>
</reference>
<dbReference type="EMBL" id="FMXB01000009">
    <property type="protein sequence ID" value="SDA55566.1"/>
    <property type="molecule type" value="Genomic_DNA"/>
</dbReference>